<protein>
    <submittedName>
        <fullName evidence="1">Uncharacterized protein</fullName>
    </submittedName>
</protein>
<dbReference type="AlphaFoldDB" id="A0AAV7HSI3"/>
<organism evidence="1 2">
    <name type="scientific">Cotesia glomerata</name>
    <name type="common">Lepidopteran parasitic wasp</name>
    <name type="synonym">Apanteles glomeratus</name>
    <dbReference type="NCBI Taxonomy" id="32391"/>
    <lineage>
        <taxon>Eukaryota</taxon>
        <taxon>Metazoa</taxon>
        <taxon>Ecdysozoa</taxon>
        <taxon>Arthropoda</taxon>
        <taxon>Hexapoda</taxon>
        <taxon>Insecta</taxon>
        <taxon>Pterygota</taxon>
        <taxon>Neoptera</taxon>
        <taxon>Endopterygota</taxon>
        <taxon>Hymenoptera</taxon>
        <taxon>Apocrita</taxon>
        <taxon>Ichneumonoidea</taxon>
        <taxon>Braconidae</taxon>
        <taxon>Microgastrinae</taxon>
        <taxon>Cotesia</taxon>
    </lineage>
</organism>
<evidence type="ECO:0000313" key="1">
    <source>
        <dbReference type="EMBL" id="KAH0535035.1"/>
    </source>
</evidence>
<sequence>MEGDEVDVQLRNNAIHELQRQARETLENPLIIYNRVAQFYPREIIAGIGASRGIEIINQERPLLQPMMINNLFNLGAILEVFEPVRDFFQRMFMSDEGDIALIFPKQRMIE</sequence>
<reference evidence="1 2" key="1">
    <citation type="journal article" date="2021" name="J. Hered.">
        <title>A chromosome-level genome assembly of the parasitoid wasp, Cotesia glomerata (Hymenoptera: Braconidae).</title>
        <authorList>
            <person name="Pinto B.J."/>
            <person name="Weis J.J."/>
            <person name="Gamble T."/>
            <person name="Ode P.J."/>
            <person name="Paul R."/>
            <person name="Zaspel J.M."/>
        </authorList>
    </citation>
    <scope>NUCLEOTIDE SEQUENCE [LARGE SCALE GENOMIC DNA]</scope>
    <source>
        <strain evidence="1">CgM1</strain>
    </source>
</reference>
<evidence type="ECO:0000313" key="2">
    <source>
        <dbReference type="Proteomes" id="UP000826195"/>
    </source>
</evidence>
<proteinExistence type="predicted"/>
<accession>A0AAV7HSI3</accession>
<keyword evidence="2" id="KW-1185">Reference proteome</keyword>
<comment type="caution">
    <text evidence="1">The sequence shown here is derived from an EMBL/GenBank/DDBJ whole genome shotgun (WGS) entry which is preliminary data.</text>
</comment>
<name>A0AAV7HSI3_COTGL</name>
<gene>
    <name evidence="1" type="ORF">KQX54_012190</name>
</gene>
<dbReference type="Proteomes" id="UP000826195">
    <property type="component" value="Unassembled WGS sequence"/>
</dbReference>
<dbReference type="EMBL" id="JAHXZJ010002982">
    <property type="protein sequence ID" value="KAH0535035.1"/>
    <property type="molecule type" value="Genomic_DNA"/>
</dbReference>